<protein>
    <recommendedName>
        <fullName evidence="1">RNase H type-1 domain-containing protein</fullName>
    </recommendedName>
</protein>
<evidence type="ECO:0000313" key="3">
    <source>
        <dbReference type="Proteomes" id="UP000828251"/>
    </source>
</evidence>
<dbReference type="InterPro" id="IPR002156">
    <property type="entry name" value="RNaseH_domain"/>
</dbReference>
<keyword evidence="3" id="KW-1185">Reference proteome</keyword>
<reference evidence="2 3" key="1">
    <citation type="journal article" date="2021" name="Plant Biotechnol. J.">
        <title>Multi-omics assisted identification of the key and species-specific regulatory components of drought-tolerant mechanisms in Gossypium stocksii.</title>
        <authorList>
            <person name="Yu D."/>
            <person name="Ke L."/>
            <person name="Zhang D."/>
            <person name="Wu Y."/>
            <person name="Sun Y."/>
            <person name="Mei J."/>
            <person name="Sun J."/>
            <person name="Sun Y."/>
        </authorList>
    </citation>
    <scope>NUCLEOTIDE SEQUENCE [LARGE SCALE GENOMIC DNA]</scope>
    <source>
        <strain evidence="3">cv. E1</strain>
        <tissue evidence="2">Leaf</tissue>
    </source>
</reference>
<feature type="non-terminal residue" evidence="2">
    <location>
        <position position="1"/>
    </location>
</feature>
<dbReference type="EMBL" id="JAIQCV010000008">
    <property type="protein sequence ID" value="KAH1072470.1"/>
    <property type="molecule type" value="Genomic_DNA"/>
</dbReference>
<dbReference type="OrthoDB" id="956692at2759"/>
<comment type="caution">
    <text evidence="2">The sequence shown here is derived from an EMBL/GenBank/DDBJ whole genome shotgun (WGS) entry which is preliminary data.</text>
</comment>
<organism evidence="2 3">
    <name type="scientific">Gossypium stocksii</name>
    <dbReference type="NCBI Taxonomy" id="47602"/>
    <lineage>
        <taxon>Eukaryota</taxon>
        <taxon>Viridiplantae</taxon>
        <taxon>Streptophyta</taxon>
        <taxon>Embryophyta</taxon>
        <taxon>Tracheophyta</taxon>
        <taxon>Spermatophyta</taxon>
        <taxon>Magnoliopsida</taxon>
        <taxon>eudicotyledons</taxon>
        <taxon>Gunneridae</taxon>
        <taxon>Pentapetalae</taxon>
        <taxon>rosids</taxon>
        <taxon>malvids</taxon>
        <taxon>Malvales</taxon>
        <taxon>Malvaceae</taxon>
        <taxon>Malvoideae</taxon>
        <taxon>Gossypium</taxon>
    </lineage>
</organism>
<dbReference type="AlphaFoldDB" id="A0A9D3V5S9"/>
<evidence type="ECO:0000313" key="2">
    <source>
        <dbReference type="EMBL" id="KAH1072470.1"/>
    </source>
</evidence>
<feature type="non-terminal residue" evidence="2">
    <location>
        <position position="83"/>
    </location>
</feature>
<accession>A0A9D3V5S9</accession>
<dbReference type="GO" id="GO:0004523">
    <property type="term" value="F:RNA-DNA hybrid ribonuclease activity"/>
    <property type="evidence" value="ECO:0007669"/>
    <property type="project" value="InterPro"/>
</dbReference>
<gene>
    <name evidence="2" type="ORF">J1N35_024798</name>
</gene>
<dbReference type="Pfam" id="PF13456">
    <property type="entry name" value="RVT_3"/>
    <property type="match status" value="1"/>
</dbReference>
<feature type="domain" description="RNase H type-1" evidence="1">
    <location>
        <begin position="23"/>
        <end position="81"/>
    </location>
</feature>
<dbReference type="Proteomes" id="UP000828251">
    <property type="component" value="Unassembled WGS sequence"/>
</dbReference>
<evidence type="ECO:0000259" key="1">
    <source>
        <dbReference type="Pfam" id="PF13456"/>
    </source>
</evidence>
<proteinExistence type="predicted"/>
<dbReference type="GO" id="GO:0003676">
    <property type="term" value="F:nucleic acid binding"/>
    <property type="evidence" value="ECO:0007669"/>
    <property type="project" value="InterPro"/>
</dbReference>
<name>A0A9D3V5S9_9ROSI</name>
<sequence>DETIEGFKSSYGDQRTGGWNFINTDGDVKLELGSAAVGGVMCDENGDWGFGYNRFLGKCSIFDIELWDILDDLKIIQRRGHDK</sequence>